<dbReference type="OrthoDB" id="9806233at2"/>
<reference evidence="3 4" key="1">
    <citation type="journal article" date="2014" name="Genome Announc.">
        <title>Genome Sequence and Methylome of Soil Bacterium Gemmatirosa kalamazoonensis KBS708T, a Member of the Rarely Cultivated Gemmatimonadetes Phylum.</title>
        <authorList>
            <person name="Debruyn J.M."/>
            <person name="Radosevich M."/>
            <person name="Wommack K.E."/>
            <person name="Polson S.W."/>
            <person name="Hauser L.J."/>
            <person name="Fawaz M.N."/>
            <person name="Korlach J."/>
            <person name="Tsai Y.C."/>
        </authorList>
    </citation>
    <scope>NUCLEOTIDE SEQUENCE [LARGE SCALE GENOMIC DNA]</scope>
    <source>
        <strain evidence="3 4">KBS708</strain>
        <plasmid evidence="4">Plasmid 2</plasmid>
    </source>
</reference>
<feature type="chain" id="PRO_5004794573" description="3-keto-alpha-glucoside-1,2-lyase/3-keto-2-hydroxy-glucal hydratase domain-containing protein" evidence="1">
    <location>
        <begin position="24"/>
        <end position="273"/>
    </location>
</feature>
<gene>
    <name evidence="3" type="ORF">J421_5597</name>
</gene>
<dbReference type="HOGENOM" id="CLU_073042_0_0_0"/>
<dbReference type="eggNOG" id="COG2152">
    <property type="taxonomic scope" value="Bacteria"/>
</dbReference>
<dbReference type="Gene3D" id="2.60.120.560">
    <property type="entry name" value="Exo-inulinase, domain 1"/>
    <property type="match status" value="1"/>
</dbReference>
<dbReference type="KEGG" id="gba:J421_5597"/>
<dbReference type="EMBL" id="CP007130">
    <property type="protein sequence ID" value="AHG93132.1"/>
    <property type="molecule type" value="Genomic_DNA"/>
</dbReference>
<feature type="signal peptide" evidence="1">
    <location>
        <begin position="1"/>
        <end position="23"/>
    </location>
</feature>
<name>W0RRP1_9BACT</name>
<dbReference type="Pfam" id="PF06439">
    <property type="entry name" value="3keto-disac_hyd"/>
    <property type="match status" value="1"/>
</dbReference>
<keyword evidence="3" id="KW-0614">Plasmid</keyword>
<keyword evidence="1" id="KW-0732">Signal</keyword>
<geneLocation type="plasmid" evidence="3 4">
    <name>2</name>
</geneLocation>
<dbReference type="GO" id="GO:0016787">
    <property type="term" value="F:hydrolase activity"/>
    <property type="evidence" value="ECO:0007669"/>
    <property type="project" value="InterPro"/>
</dbReference>
<proteinExistence type="predicted"/>
<dbReference type="Proteomes" id="UP000019151">
    <property type="component" value="Plasmid 2"/>
</dbReference>
<evidence type="ECO:0000313" key="4">
    <source>
        <dbReference type="Proteomes" id="UP000019151"/>
    </source>
</evidence>
<evidence type="ECO:0000256" key="1">
    <source>
        <dbReference type="SAM" id="SignalP"/>
    </source>
</evidence>
<feature type="domain" description="3-keto-alpha-glucoside-1,2-lyase/3-keto-2-hydroxy-glucal hydratase" evidence="2">
    <location>
        <begin position="48"/>
        <end position="262"/>
    </location>
</feature>
<accession>W0RRP1</accession>
<dbReference type="InterPro" id="IPR010496">
    <property type="entry name" value="AL/BT2_dom"/>
</dbReference>
<dbReference type="PATRIC" id="fig|861299.3.peg.5632"/>
<sequence length="273" mass="30299">MPTFTTPLARRAPFRILAALALAACAHRGATPQPTGPNALSSAERAAGWRALFDGETLRGWRGVGYDSVPVGHWRVVDGAIEKIATKNVARRPDGLPVSGGDLMTVDTYGDFELAWEWKATPGANSGVKYNVSEALSTGPQKDSHSAIGFEYQMIDDDRHPDGKLIRHKTGDLYDLISSNERKHVRPIGEWNESRVVFRGMHGEHWLNGEKVVEYDLGTPAMQAAVAASKYKVYPWFAERRRGHIVLQDHGDEVYFRHIRIRELDGAGRSATR</sequence>
<organism evidence="3 4">
    <name type="scientific">Gemmatirosa kalamazoonensis</name>
    <dbReference type="NCBI Taxonomy" id="861299"/>
    <lineage>
        <taxon>Bacteria</taxon>
        <taxon>Pseudomonadati</taxon>
        <taxon>Gemmatimonadota</taxon>
        <taxon>Gemmatimonadia</taxon>
        <taxon>Gemmatimonadales</taxon>
        <taxon>Gemmatimonadaceae</taxon>
        <taxon>Gemmatirosa</taxon>
    </lineage>
</organism>
<protein>
    <recommendedName>
        <fullName evidence="2">3-keto-alpha-glucoside-1,2-lyase/3-keto-2-hydroxy-glucal hydratase domain-containing protein</fullName>
    </recommendedName>
</protein>
<dbReference type="AlphaFoldDB" id="W0RRP1"/>
<keyword evidence="4" id="KW-1185">Reference proteome</keyword>
<evidence type="ECO:0000313" key="3">
    <source>
        <dbReference type="EMBL" id="AHG93132.1"/>
    </source>
</evidence>
<dbReference type="InParanoid" id="W0RRP1"/>
<dbReference type="RefSeq" id="WP_025414439.1">
    <property type="nucleotide sequence ID" value="NZ_CP007130.1"/>
</dbReference>
<evidence type="ECO:0000259" key="2">
    <source>
        <dbReference type="Pfam" id="PF06439"/>
    </source>
</evidence>